<organism evidence="1 2">
    <name type="scientific">Vaccinium darrowii</name>
    <dbReference type="NCBI Taxonomy" id="229202"/>
    <lineage>
        <taxon>Eukaryota</taxon>
        <taxon>Viridiplantae</taxon>
        <taxon>Streptophyta</taxon>
        <taxon>Embryophyta</taxon>
        <taxon>Tracheophyta</taxon>
        <taxon>Spermatophyta</taxon>
        <taxon>Magnoliopsida</taxon>
        <taxon>eudicotyledons</taxon>
        <taxon>Gunneridae</taxon>
        <taxon>Pentapetalae</taxon>
        <taxon>asterids</taxon>
        <taxon>Ericales</taxon>
        <taxon>Ericaceae</taxon>
        <taxon>Vaccinioideae</taxon>
        <taxon>Vaccinieae</taxon>
        <taxon>Vaccinium</taxon>
    </lineage>
</organism>
<reference evidence="1 2" key="1">
    <citation type="journal article" date="2021" name="Hortic Res">
        <title>High-quality reference genome and annotation aids understanding of berry development for evergreen blueberry (Vaccinium darrowii).</title>
        <authorList>
            <person name="Yu J."/>
            <person name="Hulse-Kemp A.M."/>
            <person name="Babiker E."/>
            <person name="Staton M."/>
        </authorList>
    </citation>
    <scope>NUCLEOTIDE SEQUENCE [LARGE SCALE GENOMIC DNA]</scope>
    <source>
        <strain evidence="2">cv. NJ 8807/NJ 8810</strain>
        <tissue evidence="1">Young leaf</tissue>
    </source>
</reference>
<accession>A0ACB7YA30</accession>
<comment type="caution">
    <text evidence="1">The sequence shown here is derived from an EMBL/GenBank/DDBJ whole genome shotgun (WGS) entry which is preliminary data.</text>
</comment>
<evidence type="ECO:0000313" key="2">
    <source>
        <dbReference type="Proteomes" id="UP000828048"/>
    </source>
</evidence>
<proteinExistence type="predicted"/>
<protein>
    <submittedName>
        <fullName evidence="1">Uncharacterized protein</fullName>
    </submittedName>
</protein>
<sequence>MESNSLINSPPAHSENLDNPLRVKAEENKGGEREGSPPSIRLCLGISYGVYEKPSHVINKEEGKSVFTAGQLQELRQQLLIFKYIASGLPLPIQIISPIWRRVATSLESANGGISNHYPNFIGFSHLRLDHRSLMDAEPGRCRRTDGKKWRCGKDVVPDQKYCERHMHRGRGRSRKLVEASEISSESVPVNLQLATPSPKSSGNNSVAKVLTTSSIGSICGRVNTIDAKKGSTTATGGIVAKALTTSSTGCISGSVNPIDAKKGSTTATAGIVAKALTSSITGSVNNNYAKKDSTTATAATTLTNNGINRESNKNFSSNRDITKSTTTLTPTTTTTTTTGLWSAGSEKVKNCTSNAVSVNGKDGGYKHLNNRINITGSINNGNADDAGSLVASRIGFSPDSVLQVVGCSSLCLNSRNAEETELQRCRRTDGKKWRCGADVVPYNKYCERHMHRGAKKLTVATETVTVAAAAAPLPGLTIPVAIPKKESGCVNLNTNLSISITSSPQQTANEEEKSNTSSSDADTISDENGSVSHMLSLSP</sequence>
<dbReference type="Proteomes" id="UP000828048">
    <property type="component" value="Chromosome 7"/>
</dbReference>
<name>A0ACB7YA30_9ERIC</name>
<evidence type="ECO:0000313" key="1">
    <source>
        <dbReference type="EMBL" id="KAH7850371.1"/>
    </source>
</evidence>
<gene>
    <name evidence="1" type="ORF">Vadar_031736</name>
</gene>
<keyword evidence="2" id="KW-1185">Reference proteome</keyword>
<dbReference type="EMBL" id="CM037157">
    <property type="protein sequence ID" value="KAH7850371.1"/>
    <property type="molecule type" value="Genomic_DNA"/>
</dbReference>